<comment type="caution">
    <text evidence="2">The sequence shown here is derived from an EMBL/GenBank/DDBJ whole genome shotgun (WGS) entry which is preliminary data.</text>
</comment>
<sequence>MSQATSVVTGEVRLSYVNLLQPRANQQGGEPRYSVTILLPKSDVATYQRIQQAIQAAYELGVTTKWNGARPPLKTPIHDGDGVRPNGEPFGPECKGHWVFTASSKQKPEVVDAQLNPILDPTKVYSGVYGRVHVNFFPYSNSGNRGIGAGLGPVQILRDGEPLGGRVTAEEAFGSAPAPSPAPAGSAVYGQPGAYVPPAAQQGYGQYTNPQPPAYGQPAAPQAQQQIDPITGQPLGGGIYGI</sequence>
<organism evidence="2 3">
    <name type="scientific">Bacillus thermozeamaize</name>
    <dbReference type="NCBI Taxonomy" id="230954"/>
    <lineage>
        <taxon>Bacteria</taxon>
        <taxon>Bacillati</taxon>
        <taxon>Bacillota</taxon>
        <taxon>Bacilli</taxon>
        <taxon>Bacillales</taxon>
        <taxon>Bacillaceae</taxon>
        <taxon>Bacillus</taxon>
    </lineage>
</organism>
<evidence type="ECO:0000313" key="3">
    <source>
        <dbReference type="Proteomes" id="UP000196475"/>
    </source>
</evidence>
<dbReference type="SUPFAM" id="SSF50249">
    <property type="entry name" value="Nucleic acid-binding proteins"/>
    <property type="match status" value="1"/>
</dbReference>
<gene>
    <name evidence="2" type="ORF">BAA01_11740</name>
</gene>
<feature type="compositionally biased region" description="Low complexity" evidence="1">
    <location>
        <begin position="216"/>
        <end position="226"/>
    </location>
</feature>
<dbReference type="Gene3D" id="2.40.50.140">
    <property type="entry name" value="Nucleic acid-binding proteins"/>
    <property type="match status" value="1"/>
</dbReference>
<dbReference type="Pfam" id="PF10991">
    <property type="entry name" value="Enc34_ssDNA-bd"/>
    <property type="match status" value="1"/>
</dbReference>
<protein>
    <recommendedName>
        <fullName evidence="4">DUF2815 domain-containing protein</fullName>
    </recommendedName>
</protein>
<evidence type="ECO:0008006" key="4">
    <source>
        <dbReference type="Google" id="ProtNLM"/>
    </source>
</evidence>
<name>A0A1Y3PQU0_9BACI</name>
<feature type="region of interest" description="Disordered" evidence="1">
    <location>
        <begin position="200"/>
        <end position="237"/>
    </location>
</feature>
<dbReference type="InterPro" id="IPR012340">
    <property type="entry name" value="NA-bd_OB-fold"/>
</dbReference>
<evidence type="ECO:0000256" key="1">
    <source>
        <dbReference type="SAM" id="MobiDB-lite"/>
    </source>
</evidence>
<accession>A0A1Y3PQU0</accession>
<proteinExistence type="predicted"/>
<dbReference type="Proteomes" id="UP000196475">
    <property type="component" value="Unassembled WGS sequence"/>
</dbReference>
<dbReference type="AlphaFoldDB" id="A0A1Y3PQU0"/>
<dbReference type="InterPro" id="IPR022595">
    <property type="entry name" value="Enc34_ssDNA-bd"/>
</dbReference>
<evidence type="ECO:0000313" key="2">
    <source>
        <dbReference type="EMBL" id="OUM86669.1"/>
    </source>
</evidence>
<dbReference type="EMBL" id="LZRT01000087">
    <property type="protein sequence ID" value="OUM86669.1"/>
    <property type="molecule type" value="Genomic_DNA"/>
</dbReference>
<reference evidence="3" key="1">
    <citation type="submission" date="2016-06" db="EMBL/GenBank/DDBJ databases">
        <authorList>
            <person name="Nascimento L."/>
            <person name="Pereira R.V."/>
            <person name="Martins L.F."/>
            <person name="Quaggio R.B."/>
            <person name="Silva A.M."/>
            <person name="Setubal J.C."/>
        </authorList>
    </citation>
    <scope>NUCLEOTIDE SEQUENCE [LARGE SCALE GENOMIC DNA]</scope>
</reference>